<dbReference type="Proteomes" id="UP000297938">
    <property type="component" value="Unassembled WGS sequence"/>
</dbReference>
<evidence type="ECO:0000259" key="1">
    <source>
        <dbReference type="PROSITE" id="PS50943"/>
    </source>
</evidence>
<feature type="domain" description="HTH cro/C1-type" evidence="1">
    <location>
        <begin position="22"/>
        <end position="75"/>
    </location>
</feature>
<comment type="caution">
    <text evidence="2">The sequence shown here is derived from an EMBL/GenBank/DDBJ whole genome shotgun (WGS) entry which is preliminary data.</text>
</comment>
<proteinExistence type="predicted"/>
<dbReference type="InterPro" id="IPR053163">
    <property type="entry name" value="HTH-type_regulator_Rgg"/>
</dbReference>
<reference evidence="2 3" key="1">
    <citation type="journal article" date="2018" name="Int. J. Food Microbiol.">
        <title>Growth of Carnobacterium spp. isolated from chilled vacuum-packaged meat under relevant acidic conditions.</title>
        <authorList>
            <person name="Zhang P."/>
            <person name="Badoni M."/>
            <person name="Ganzle M."/>
            <person name="Yang X."/>
        </authorList>
    </citation>
    <scope>NUCLEOTIDE SEQUENCE [LARGE SCALE GENOMIC DNA]</scope>
    <source>
        <strain evidence="2 3">B2</strain>
    </source>
</reference>
<evidence type="ECO:0000313" key="3">
    <source>
        <dbReference type="Proteomes" id="UP000297938"/>
    </source>
</evidence>
<sequence length="308" mass="35826">MFVKSNKNLKGEVKVIILGEKVKELRKNKRFSQKQLAEGICTQVTISKIENHNSIPTMNILSKLCERLGVDIHDVCINEGDSNENYAIFQQVDQLCDIFQYKEAYEILKKKLNEERLSTIHEKKMYFYLMGKILLMGFNDIEEALHYLNLELIVDRSERVDFTDVLVSNTIGVAYHLKKETSKAKIYFVQSIQDLEKLPNLDLKNLDKILLIYFNTAKFYSDIGDYHEAIKLCETGIQMAEAEKTTSQLDKLYYEKAFNEAMNGQLEEAKKGYFIAMAFAIMNKNDVIIEIIKKNMNKFKLTFDKLFI</sequence>
<dbReference type="EMBL" id="NRPP01000018">
    <property type="protein sequence ID" value="TFJ23831.1"/>
    <property type="molecule type" value="Genomic_DNA"/>
</dbReference>
<name>A0A5F0MT90_CARDV</name>
<evidence type="ECO:0000313" key="2">
    <source>
        <dbReference type="EMBL" id="TFJ23831.1"/>
    </source>
</evidence>
<dbReference type="AlphaFoldDB" id="A0A5F0MT90"/>
<dbReference type="PROSITE" id="PS50943">
    <property type="entry name" value="HTH_CROC1"/>
    <property type="match status" value="1"/>
</dbReference>
<dbReference type="GO" id="GO:0003677">
    <property type="term" value="F:DNA binding"/>
    <property type="evidence" value="ECO:0007669"/>
    <property type="project" value="InterPro"/>
</dbReference>
<dbReference type="SUPFAM" id="SSF47413">
    <property type="entry name" value="lambda repressor-like DNA-binding domains"/>
    <property type="match status" value="1"/>
</dbReference>
<protein>
    <submittedName>
        <fullName evidence="2">XRE family transcriptional regulator</fullName>
    </submittedName>
</protein>
<dbReference type="InterPro" id="IPR001387">
    <property type="entry name" value="Cro/C1-type_HTH"/>
</dbReference>
<accession>A0A5F0MT90</accession>
<dbReference type="CDD" id="cd00093">
    <property type="entry name" value="HTH_XRE"/>
    <property type="match status" value="1"/>
</dbReference>
<dbReference type="SMART" id="SM00530">
    <property type="entry name" value="HTH_XRE"/>
    <property type="match status" value="1"/>
</dbReference>
<dbReference type="PANTHER" id="PTHR37038:SF14">
    <property type="entry name" value="TRANSCRIPTIONAL ACTIVATOR"/>
    <property type="match status" value="1"/>
</dbReference>
<dbReference type="InterPro" id="IPR011990">
    <property type="entry name" value="TPR-like_helical_dom_sf"/>
</dbReference>
<dbReference type="SUPFAM" id="SSF48452">
    <property type="entry name" value="TPR-like"/>
    <property type="match status" value="1"/>
</dbReference>
<organism evidence="2 3">
    <name type="scientific">Carnobacterium divergens</name>
    <name type="common">Lactobacillus divergens</name>
    <dbReference type="NCBI Taxonomy" id="2748"/>
    <lineage>
        <taxon>Bacteria</taxon>
        <taxon>Bacillati</taxon>
        <taxon>Bacillota</taxon>
        <taxon>Bacilli</taxon>
        <taxon>Lactobacillales</taxon>
        <taxon>Carnobacteriaceae</taxon>
        <taxon>Carnobacterium</taxon>
    </lineage>
</organism>
<dbReference type="Gene3D" id="1.25.40.10">
    <property type="entry name" value="Tetratricopeptide repeat domain"/>
    <property type="match status" value="1"/>
</dbReference>
<dbReference type="InterPro" id="IPR010982">
    <property type="entry name" value="Lambda_DNA-bd_dom_sf"/>
</dbReference>
<dbReference type="PANTHER" id="PTHR37038">
    <property type="entry name" value="TRANSCRIPTIONAL REGULATOR-RELATED"/>
    <property type="match status" value="1"/>
</dbReference>
<gene>
    <name evidence="2" type="ORF">CKN69_13105</name>
</gene>
<dbReference type="Pfam" id="PF01381">
    <property type="entry name" value="HTH_3"/>
    <property type="match status" value="1"/>
</dbReference>